<feature type="non-terminal residue" evidence="1">
    <location>
        <position position="78"/>
    </location>
</feature>
<evidence type="ECO:0000313" key="1">
    <source>
        <dbReference type="EMBL" id="KAL0191972.1"/>
    </source>
</evidence>
<dbReference type="EMBL" id="JAMKFB020000005">
    <property type="protein sequence ID" value="KAL0191972.1"/>
    <property type="molecule type" value="Genomic_DNA"/>
</dbReference>
<comment type="caution">
    <text evidence="1">The sequence shown here is derived from an EMBL/GenBank/DDBJ whole genome shotgun (WGS) entry which is preliminary data.</text>
</comment>
<organism evidence="1 2">
    <name type="scientific">Cirrhinus mrigala</name>
    <name type="common">Mrigala</name>
    <dbReference type="NCBI Taxonomy" id="683832"/>
    <lineage>
        <taxon>Eukaryota</taxon>
        <taxon>Metazoa</taxon>
        <taxon>Chordata</taxon>
        <taxon>Craniata</taxon>
        <taxon>Vertebrata</taxon>
        <taxon>Euteleostomi</taxon>
        <taxon>Actinopterygii</taxon>
        <taxon>Neopterygii</taxon>
        <taxon>Teleostei</taxon>
        <taxon>Ostariophysi</taxon>
        <taxon>Cypriniformes</taxon>
        <taxon>Cyprinidae</taxon>
        <taxon>Labeoninae</taxon>
        <taxon>Labeonini</taxon>
        <taxon>Cirrhinus</taxon>
    </lineage>
</organism>
<name>A0ABD0R0J0_CIRMR</name>
<keyword evidence="2" id="KW-1185">Reference proteome</keyword>
<sequence length="78" mass="8792">RKINKISVFFQKLFGISAQPKTDPAVPESLCVPEASAPEQEPQNNIPQDVFQLKNRVEECILSEIPITEVWPNIFLGN</sequence>
<accession>A0ABD0R0J0</accession>
<protein>
    <submittedName>
        <fullName evidence="1">Uncharacterized protein</fullName>
    </submittedName>
</protein>
<feature type="non-terminal residue" evidence="1">
    <location>
        <position position="1"/>
    </location>
</feature>
<proteinExistence type="predicted"/>
<dbReference type="Proteomes" id="UP001529510">
    <property type="component" value="Unassembled WGS sequence"/>
</dbReference>
<reference evidence="1 2" key="1">
    <citation type="submission" date="2024-05" db="EMBL/GenBank/DDBJ databases">
        <title>Genome sequencing and assembly of Indian major carp, Cirrhinus mrigala (Hamilton, 1822).</title>
        <authorList>
            <person name="Mohindra V."/>
            <person name="Chowdhury L.M."/>
            <person name="Lal K."/>
            <person name="Jena J.K."/>
        </authorList>
    </citation>
    <scope>NUCLEOTIDE SEQUENCE [LARGE SCALE GENOMIC DNA]</scope>
    <source>
        <strain evidence="1">CM1030</strain>
        <tissue evidence="1">Blood</tissue>
    </source>
</reference>
<evidence type="ECO:0000313" key="2">
    <source>
        <dbReference type="Proteomes" id="UP001529510"/>
    </source>
</evidence>
<gene>
    <name evidence="1" type="ORF">M9458_010268</name>
</gene>
<dbReference type="AlphaFoldDB" id="A0ABD0R0J0"/>